<dbReference type="EMBL" id="SDAQ01000012">
    <property type="protein sequence ID" value="KAI3556440.1"/>
    <property type="molecule type" value="Genomic_DNA"/>
</dbReference>
<dbReference type="Proteomes" id="UP001056436">
    <property type="component" value="Unassembled WGS sequence"/>
</dbReference>
<comment type="caution">
    <text evidence="2">The sequence shown here is derived from an EMBL/GenBank/DDBJ whole genome shotgun (WGS) entry which is preliminary data.</text>
</comment>
<organism evidence="2 3">
    <name type="scientific">Colletotrichum abscissum</name>
    <dbReference type="NCBI Taxonomy" id="1671311"/>
    <lineage>
        <taxon>Eukaryota</taxon>
        <taxon>Fungi</taxon>
        <taxon>Dikarya</taxon>
        <taxon>Ascomycota</taxon>
        <taxon>Pezizomycotina</taxon>
        <taxon>Sordariomycetes</taxon>
        <taxon>Hypocreomycetidae</taxon>
        <taxon>Glomerellales</taxon>
        <taxon>Glomerellaceae</taxon>
        <taxon>Colletotrichum</taxon>
        <taxon>Colletotrichum acutatum species complex</taxon>
    </lineage>
</organism>
<evidence type="ECO:0000256" key="1">
    <source>
        <dbReference type="SAM" id="MobiDB-lite"/>
    </source>
</evidence>
<sequence length="100" mass="10694">MLSADADGSIGSTSTGLNSCDRKTCTNSMQSDSGSGDGGGDYRVSWSRGPLGDQCWFLSEGLKETLARRHRSAFPEQVTENEARSSIDMRENQTLGSVIA</sequence>
<reference evidence="2" key="1">
    <citation type="submission" date="2019-01" db="EMBL/GenBank/DDBJ databases">
        <title>Colletotrichum abscissum LGMF1257.</title>
        <authorList>
            <person name="Baroncelli R."/>
        </authorList>
    </citation>
    <scope>NUCLEOTIDE SEQUENCE</scope>
    <source>
        <strain evidence="2">Ca142</strain>
    </source>
</reference>
<name>A0A9Q0B460_9PEZI</name>
<evidence type="ECO:0000313" key="3">
    <source>
        <dbReference type="Proteomes" id="UP001056436"/>
    </source>
</evidence>
<feature type="region of interest" description="Disordered" evidence="1">
    <location>
        <begin position="1"/>
        <end position="45"/>
    </location>
</feature>
<keyword evidence="3" id="KW-1185">Reference proteome</keyword>
<feature type="region of interest" description="Disordered" evidence="1">
    <location>
        <begin position="70"/>
        <end position="100"/>
    </location>
</feature>
<protein>
    <submittedName>
        <fullName evidence="2">Uncharacterized protein</fullName>
    </submittedName>
</protein>
<feature type="compositionally biased region" description="Basic and acidic residues" evidence="1">
    <location>
        <begin position="81"/>
        <end position="91"/>
    </location>
</feature>
<gene>
    <name evidence="2" type="ORF">CABS02_03300</name>
</gene>
<evidence type="ECO:0000313" key="2">
    <source>
        <dbReference type="EMBL" id="KAI3556440.1"/>
    </source>
</evidence>
<proteinExistence type="predicted"/>
<accession>A0A9Q0B460</accession>
<dbReference type="AlphaFoldDB" id="A0A9Q0B460"/>